<protein>
    <submittedName>
        <fullName evidence="1">Uncharacterized protein</fullName>
    </submittedName>
</protein>
<dbReference type="AlphaFoldDB" id="A0A2P2NWT4"/>
<evidence type="ECO:0000313" key="1">
    <source>
        <dbReference type="EMBL" id="MBX46976.1"/>
    </source>
</evidence>
<organism evidence="1">
    <name type="scientific">Rhizophora mucronata</name>
    <name type="common">Asiatic mangrove</name>
    <dbReference type="NCBI Taxonomy" id="61149"/>
    <lineage>
        <taxon>Eukaryota</taxon>
        <taxon>Viridiplantae</taxon>
        <taxon>Streptophyta</taxon>
        <taxon>Embryophyta</taxon>
        <taxon>Tracheophyta</taxon>
        <taxon>Spermatophyta</taxon>
        <taxon>Magnoliopsida</taxon>
        <taxon>eudicotyledons</taxon>
        <taxon>Gunneridae</taxon>
        <taxon>Pentapetalae</taxon>
        <taxon>rosids</taxon>
        <taxon>fabids</taxon>
        <taxon>Malpighiales</taxon>
        <taxon>Rhizophoraceae</taxon>
        <taxon>Rhizophora</taxon>
    </lineage>
</organism>
<name>A0A2P2NWT4_RHIMU</name>
<dbReference type="EMBL" id="GGEC01066492">
    <property type="protein sequence ID" value="MBX46976.1"/>
    <property type="molecule type" value="Transcribed_RNA"/>
</dbReference>
<proteinExistence type="predicted"/>
<reference evidence="1" key="1">
    <citation type="submission" date="2018-02" db="EMBL/GenBank/DDBJ databases">
        <title>Rhizophora mucronata_Transcriptome.</title>
        <authorList>
            <person name="Meera S.P."/>
            <person name="Sreeshan A."/>
            <person name="Augustine A."/>
        </authorList>
    </citation>
    <scope>NUCLEOTIDE SEQUENCE</scope>
    <source>
        <tissue evidence="1">Leaf</tissue>
    </source>
</reference>
<accession>A0A2P2NWT4</accession>
<sequence>MSKNMPYWDQINDVDVREITTTRILLIVENFEISPG</sequence>